<dbReference type="SUPFAM" id="SSF82549">
    <property type="entry name" value="DAK1/DegV-like"/>
    <property type="match status" value="1"/>
</dbReference>
<dbReference type="InterPro" id="IPR003797">
    <property type="entry name" value="DegV"/>
</dbReference>
<dbReference type="PANTHER" id="PTHR33434:SF2">
    <property type="entry name" value="FATTY ACID-BINDING PROTEIN TM_1468"/>
    <property type="match status" value="1"/>
</dbReference>
<dbReference type="PANTHER" id="PTHR33434">
    <property type="entry name" value="DEGV DOMAIN-CONTAINING PROTEIN DR_1986-RELATED"/>
    <property type="match status" value="1"/>
</dbReference>
<proteinExistence type="predicted"/>
<keyword evidence="1" id="KW-0446">Lipid-binding</keyword>
<organism evidence="2 3">
    <name type="scientific">Desulfitobacterium metallireducens DSM 15288</name>
    <dbReference type="NCBI Taxonomy" id="871968"/>
    <lineage>
        <taxon>Bacteria</taxon>
        <taxon>Bacillati</taxon>
        <taxon>Bacillota</taxon>
        <taxon>Clostridia</taxon>
        <taxon>Eubacteriales</taxon>
        <taxon>Desulfitobacteriaceae</taxon>
        <taxon>Desulfitobacterium</taxon>
    </lineage>
</organism>
<dbReference type="GO" id="GO:0008289">
    <property type="term" value="F:lipid binding"/>
    <property type="evidence" value="ECO:0007669"/>
    <property type="project" value="UniProtKB-KW"/>
</dbReference>
<evidence type="ECO:0000313" key="3">
    <source>
        <dbReference type="Proteomes" id="UP000010847"/>
    </source>
</evidence>
<dbReference type="Gene3D" id="3.30.1180.10">
    <property type="match status" value="1"/>
</dbReference>
<dbReference type="NCBIfam" id="TIGR00762">
    <property type="entry name" value="DegV"/>
    <property type="match status" value="1"/>
</dbReference>
<name>W0EBA3_9FIRM</name>
<dbReference type="Proteomes" id="UP000010847">
    <property type="component" value="Chromosome"/>
</dbReference>
<dbReference type="eggNOG" id="COG1307">
    <property type="taxonomic scope" value="Bacteria"/>
</dbReference>
<sequence>MAVQILTDSTSYLSEEIRKELDIRVVSLGLSFGNESMKETDIDNESFYQMMAQKGIPTSSQPSVGDLEKEMISGVEKGDQLCCIFMSSEMSGTFSTAQLVKEMVLEKYEDAKIAVIDSKSNCMQLGFSVIQAARTAKAGMSLEKVSQAALENINKSRFLFIPENLDYLRKGGRIGGASALLGNLFKIIPILTVENGKTSVLMKVRTKGNALRAMVDQVVKDISEKGLGEIAVEHINCKQEAKELAKVIKEKLNVNIDIMDIGPVIGLHVGPGTLGIVYYTLKDIR</sequence>
<dbReference type="PROSITE" id="PS51482">
    <property type="entry name" value="DEGV"/>
    <property type="match status" value="1"/>
</dbReference>
<dbReference type="AlphaFoldDB" id="W0EBA3"/>
<evidence type="ECO:0000256" key="1">
    <source>
        <dbReference type="ARBA" id="ARBA00023121"/>
    </source>
</evidence>
<dbReference type="EMBL" id="CP007032">
    <property type="protein sequence ID" value="AHF06494.1"/>
    <property type="molecule type" value="Genomic_DNA"/>
</dbReference>
<evidence type="ECO:0008006" key="4">
    <source>
        <dbReference type="Google" id="ProtNLM"/>
    </source>
</evidence>
<dbReference type="HOGENOM" id="CLU_048251_4_1_9"/>
<accession>W0EBA3</accession>
<dbReference type="Pfam" id="PF02645">
    <property type="entry name" value="DegV"/>
    <property type="match status" value="1"/>
</dbReference>
<dbReference type="OrthoDB" id="9780216at2"/>
<evidence type="ECO:0000313" key="2">
    <source>
        <dbReference type="EMBL" id="AHF06494.1"/>
    </source>
</evidence>
<protein>
    <recommendedName>
        <fullName evidence="4">Fatty acid-binding protein DegV</fullName>
    </recommendedName>
</protein>
<dbReference type="InterPro" id="IPR043168">
    <property type="entry name" value="DegV_C"/>
</dbReference>
<gene>
    <name evidence="2" type="ORF">DESME_05030</name>
</gene>
<dbReference type="KEGG" id="dmt:DESME_05030"/>
<dbReference type="RefSeq" id="WP_006714983.1">
    <property type="nucleotide sequence ID" value="NZ_CP007032.1"/>
</dbReference>
<dbReference type="STRING" id="871968.DESME_05030"/>
<keyword evidence="3" id="KW-1185">Reference proteome</keyword>
<dbReference type="Gene3D" id="3.40.50.10170">
    <property type="match status" value="1"/>
</dbReference>
<reference evidence="2 3" key="1">
    <citation type="submission" date="2013-12" db="EMBL/GenBank/DDBJ databases">
        <authorList>
            <consortium name="DOE Joint Genome Institute"/>
            <person name="Smidt H."/>
            <person name="Huntemann M."/>
            <person name="Han J."/>
            <person name="Chen A."/>
            <person name="Kyrpides N."/>
            <person name="Mavromatis K."/>
            <person name="Markowitz V."/>
            <person name="Palaniappan K."/>
            <person name="Ivanova N."/>
            <person name="Schaumberg A."/>
            <person name="Pati A."/>
            <person name="Liolios K."/>
            <person name="Nordberg H.P."/>
            <person name="Cantor M.N."/>
            <person name="Hua S.X."/>
            <person name="Woyke T."/>
        </authorList>
    </citation>
    <scope>NUCLEOTIDE SEQUENCE [LARGE SCALE GENOMIC DNA]</scope>
    <source>
        <strain evidence="3">DSM 15288</strain>
    </source>
</reference>
<dbReference type="InterPro" id="IPR050270">
    <property type="entry name" value="DegV_domain_contain"/>
</dbReference>